<feature type="transmembrane region" description="Helical" evidence="1">
    <location>
        <begin position="76"/>
        <end position="99"/>
    </location>
</feature>
<dbReference type="AlphaFoldDB" id="A0A1N7KJ76"/>
<proteinExistence type="predicted"/>
<dbReference type="STRING" id="477680.SAMN05421788_101227"/>
<keyword evidence="1" id="KW-0812">Transmembrane</keyword>
<keyword evidence="1" id="KW-0472">Membrane</keyword>
<dbReference type="RefSeq" id="WP_076374855.1">
    <property type="nucleotide sequence ID" value="NZ_AP017422.1"/>
</dbReference>
<evidence type="ECO:0000256" key="1">
    <source>
        <dbReference type="SAM" id="Phobius"/>
    </source>
</evidence>
<evidence type="ECO:0000313" key="3">
    <source>
        <dbReference type="Proteomes" id="UP000186917"/>
    </source>
</evidence>
<feature type="transmembrane region" description="Helical" evidence="1">
    <location>
        <begin position="38"/>
        <end position="55"/>
    </location>
</feature>
<dbReference type="EMBL" id="FTOR01000001">
    <property type="protein sequence ID" value="SIS61480.1"/>
    <property type="molecule type" value="Genomic_DNA"/>
</dbReference>
<feature type="transmembrane region" description="Helical" evidence="1">
    <location>
        <begin position="129"/>
        <end position="151"/>
    </location>
</feature>
<name>A0A1N7KJ76_9BACT</name>
<organism evidence="2 3">
    <name type="scientific">Filimonas lacunae</name>
    <dbReference type="NCBI Taxonomy" id="477680"/>
    <lineage>
        <taxon>Bacteria</taxon>
        <taxon>Pseudomonadati</taxon>
        <taxon>Bacteroidota</taxon>
        <taxon>Chitinophagia</taxon>
        <taxon>Chitinophagales</taxon>
        <taxon>Chitinophagaceae</taxon>
        <taxon>Filimonas</taxon>
    </lineage>
</organism>
<protein>
    <submittedName>
        <fullName evidence="2">Uncharacterized protein</fullName>
    </submittedName>
</protein>
<accession>A0A1N7KJ76</accession>
<dbReference type="OrthoDB" id="677861at2"/>
<gene>
    <name evidence="2" type="ORF">SAMN05421788_101227</name>
</gene>
<keyword evidence="3" id="KW-1185">Reference proteome</keyword>
<feature type="transmembrane region" description="Helical" evidence="1">
    <location>
        <begin position="12"/>
        <end position="32"/>
    </location>
</feature>
<keyword evidence="1" id="KW-1133">Transmembrane helix</keyword>
<sequence>MKGLIVYRLVSVLVNMFSMFLAILLFMVLPAVFSNLLLALPAFLLLSIVLYAWFANKFFIKAFVQRTVFTKKQKDWLQVNAIVTSIVSAIWFFSAFSAYTHPTPLKEAVEVQMPAELQNKITIQTVKNIGIGLMSICVLLLTHVIWTISLLRKYLEHLKNVSEESDMDN</sequence>
<reference evidence="3" key="1">
    <citation type="submission" date="2017-01" db="EMBL/GenBank/DDBJ databases">
        <authorList>
            <person name="Varghese N."/>
            <person name="Submissions S."/>
        </authorList>
    </citation>
    <scope>NUCLEOTIDE SEQUENCE [LARGE SCALE GENOMIC DNA]</scope>
    <source>
        <strain evidence="3">DSM 21054</strain>
    </source>
</reference>
<dbReference type="Proteomes" id="UP000186917">
    <property type="component" value="Unassembled WGS sequence"/>
</dbReference>
<evidence type="ECO:0000313" key="2">
    <source>
        <dbReference type="EMBL" id="SIS61480.1"/>
    </source>
</evidence>